<evidence type="ECO:0000313" key="2">
    <source>
        <dbReference type="Proteomes" id="UP000178129"/>
    </source>
</evidence>
<protein>
    <recommendedName>
        <fullName evidence="3">Aminoglycoside phosphotransferase domain-containing protein</fullName>
    </recommendedName>
</protein>
<accession>A0A1E1LCS7</accession>
<gene>
    <name evidence="1" type="ORF">RCO7_14973</name>
</gene>
<dbReference type="Gene3D" id="3.90.1200.10">
    <property type="match status" value="1"/>
</dbReference>
<comment type="caution">
    <text evidence="1">The sequence shown here is derived from an EMBL/GenBank/DDBJ whole genome shotgun (WGS) entry which is preliminary data.</text>
</comment>
<dbReference type="EMBL" id="FJUW01000046">
    <property type="protein sequence ID" value="CZT08326.1"/>
    <property type="molecule type" value="Genomic_DNA"/>
</dbReference>
<proteinExistence type="predicted"/>
<reference evidence="2" key="1">
    <citation type="submission" date="2016-03" db="EMBL/GenBank/DDBJ databases">
        <authorList>
            <person name="Ploux O."/>
        </authorList>
    </citation>
    <scope>NUCLEOTIDE SEQUENCE [LARGE SCALE GENOMIC DNA]</scope>
    <source>
        <strain evidence="2">UK7</strain>
    </source>
</reference>
<evidence type="ECO:0008006" key="3">
    <source>
        <dbReference type="Google" id="ProtNLM"/>
    </source>
</evidence>
<evidence type="ECO:0000313" key="1">
    <source>
        <dbReference type="EMBL" id="CZT08326.1"/>
    </source>
</evidence>
<name>A0A1E1LCS7_9HELO</name>
<organism evidence="1 2">
    <name type="scientific">Rhynchosporium graminicola</name>
    <dbReference type="NCBI Taxonomy" id="2792576"/>
    <lineage>
        <taxon>Eukaryota</taxon>
        <taxon>Fungi</taxon>
        <taxon>Dikarya</taxon>
        <taxon>Ascomycota</taxon>
        <taxon>Pezizomycotina</taxon>
        <taxon>Leotiomycetes</taxon>
        <taxon>Helotiales</taxon>
        <taxon>Ploettnerulaceae</taxon>
        <taxon>Rhynchosporium</taxon>
    </lineage>
</organism>
<dbReference type="AlphaFoldDB" id="A0A1E1LCS7"/>
<dbReference type="Proteomes" id="UP000178129">
    <property type="component" value="Unassembled WGS sequence"/>
</dbReference>
<keyword evidence="2" id="KW-1185">Reference proteome</keyword>
<dbReference type="InParanoid" id="A0A1E1LCS7"/>
<sequence length="303" mass="33538">MDDQQSTGLGGQVGVVCTEKSDYLVAKAKYIIYALLSTISLVQHQNSDIISTSNSDLGIALKSEDILHEFSLQLISVTLPPTSSAQWSLKHYEGSKYSIGHKDDQRKVAITRSPLVFVYLHRTNTKPSKKAISISHFPTRRGLKTHITAWNSFEKTLISPFWMWFLSARKKGHARHSSGRKCGGVKASFGGGSIKGGARSAKAYRNSLIPRKALPSRTYGHPMPPPLATMRSIQVDGTKYEASSANNEVFRFCHCDLSCTNIFVDPISFKAVGIIDWEVMEITSLPLRYSTVDFSPTVHGIPY</sequence>